<dbReference type="Pfam" id="PF00535">
    <property type="entry name" value="Glycos_transf_2"/>
    <property type="match status" value="1"/>
</dbReference>
<comment type="caution">
    <text evidence="2">The sequence shown here is derived from an EMBL/GenBank/DDBJ whole genome shotgun (WGS) entry which is preliminary data.</text>
</comment>
<dbReference type="Gene3D" id="3.40.50.2000">
    <property type="entry name" value="Glycogen Phosphorylase B"/>
    <property type="match status" value="1"/>
</dbReference>
<reference evidence="2" key="1">
    <citation type="submission" date="2021-03" db="EMBL/GenBank/DDBJ databases">
        <title>Whole genome shotgun sequence of Actinoplanes auranticolor NBRC 12245.</title>
        <authorList>
            <person name="Komaki H."/>
            <person name="Tamura T."/>
        </authorList>
    </citation>
    <scope>NUCLEOTIDE SEQUENCE</scope>
    <source>
        <strain evidence="2">NBRC 12245</strain>
    </source>
</reference>
<dbReference type="EMBL" id="BOQL01000052">
    <property type="protein sequence ID" value="GIM74626.1"/>
    <property type="molecule type" value="Genomic_DNA"/>
</dbReference>
<evidence type="ECO:0000259" key="1">
    <source>
        <dbReference type="Pfam" id="PF00535"/>
    </source>
</evidence>
<dbReference type="PANTHER" id="PTHR22916:SF3">
    <property type="entry name" value="UDP-GLCNAC:BETAGAL BETA-1,3-N-ACETYLGLUCOSAMINYLTRANSFERASE-LIKE PROTEIN 1"/>
    <property type="match status" value="1"/>
</dbReference>
<dbReference type="RefSeq" id="WP_212992095.1">
    <property type="nucleotide sequence ID" value="NZ_BAABEA010000002.1"/>
</dbReference>
<dbReference type="AlphaFoldDB" id="A0A919SM17"/>
<accession>A0A919SM17</accession>
<dbReference type="Gene3D" id="3.90.550.10">
    <property type="entry name" value="Spore Coat Polysaccharide Biosynthesis Protein SpsA, Chain A"/>
    <property type="match status" value="1"/>
</dbReference>
<dbReference type="SUPFAM" id="SSF53448">
    <property type="entry name" value="Nucleotide-diphospho-sugar transferases"/>
    <property type="match status" value="1"/>
</dbReference>
<name>A0A919SM17_9ACTN</name>
<dbReference type="CDD" id="cd00761">
    <property type="entry name" value="Glyco_tranf_GTA_type"/>
    <property type="match status" value="1"/>
</dbReference>
<organism evidence="2 3">
    <name type="scientific">Actinoplanes auranticolor</name>
    <dbReference type="NCBI Taxonomy" id="47988"/>
    <lineage>
        <taxon>Bacteria</taxon>
        <taxon>Bacillati</taxon>
        <taxon>Actinomycetota</taxon>
        <taxon>Actinomycetes</taxon>
        <taxon>Micromonosporales</taxon>
        <taxon>Micromonosporaceae</taxon>
        <taxon>Actinoplanes</taxon>
    </lineage>
</organism>
<evidence type="ECO:0000313" key="2">
    <source>
        <dbReference type="EMBL" id="GIM74626.1"/>
    </source>
</evidence>
<keyword evidence="3" id="KW-1185">Reference proteome</keyword>
<dbReference type="PANTHER" id="PTHR22916">
    <property type="entry name" value="GLYCOSYLTRANSFERASE"/>
    <property type="match status" value="1"/>
</dbReference>
<dbReference type="SUPFAM" id="SSF53756">
    <property type="entry name" value="UDP-Glycosyltransferase/glycogen phosphorylase"/>
    <property type="match status" value="1"/>
</dbReference>
<evidence type="ECO:0000313" key="3">
    <source>
        <dbReference type="Proteomes" id="UP000681340"/>
    </source>
</evidence>
<proteinExistence type="predicted"/>
<dbReference type="Proteomes" id="UP000681340">
    <property type="component" value="Unassembled WGS sequence"/>
</dbReference>
<sequence>MGETPGLLDDYLRVARYHVRMAIPPTAVRIRSLGARQLLARSGLGDSGASYADLLTAARAGDTRWLKQRRRAVKPAVLAGLAQTLAQQDMLPEDRTDALAVYDLIRTALGADALPAAHQGLHVQLALAWQGATRARPLLAAYRRITDSVRGDLELDLANPFAGTGPVIGWLTAFRKLLPEPPLALEHKAGVPPFDRLTVATAVAGIDEPQRISVIVTAFHPDEGLITAVRSILDQSWRNVEVIIVDDASPPEFDAVLARAVALGGRIRLVKQPVNRGTYAARNAGLDAAEGEFVAFQDSDDWSHPRRLELQVRPMLEDRRLVATTSDGLGVSEELLVTRPGVRRSRFNPSSLLFRRGQVMDRLGYFDPVRKAADSEYIGRMVAVFGEAAVRHLDSRPLALIRLALGSLSRAEIRPYWMHPARTAYMSAYQRWHSRIAARAADPLRPRDGSRRPFAAPDHLRLARGEAPERPEYDVVMVADWRFLQGAQQSGLQEIRALIARGLRVAVMQLESLRPPARRRWPLCGALQQLVNDGRVDQVLPGDENRAELIVVRHASVLQFPPDDACLLRGRQVLIVADEAPGRLADVDRRYVPADCSRAALRMFGSEPLWCPQDPQVRAVLRSGTVELTPYDLPAVVDGERWSAARDCAGKWPAVVGTDLSDEAVWPGDVRAALTVYDEVGEWDVRLRLPDWPRTGYHPGGPRSRLVYDAGDLDLRTFVHQLDFYLHFPSPDRIETFSRPALEAAALGCVVVMPERHAAVFGDAAVYCGPGEAEATIQRYHADRELYAEQSRRARAVVAKAHDPQLFVDRIAGIVTAPHPVAPAQRGALIARA</sequence>
<dbReference type="InterPro" id="IPR029044">
    <property type="entry name" value="Nucleotide-diphossugar_trans"/>
</dbReference>
<feature type="domain" description="Glycosyltransferase 2-like" evidence="1">
    <location>
        <begin position="213"/>
        <end position="326"/>
    </location>
</feature>
<gene>
    <name evidence="2" type="ORF">Aau02nite_61890</name>
</gene>
<protein>
    <recommendedName>
        <fullName evidence="1">Glycosyltransferase 2-like domain-containing protein</fullName>
    </recommendedName>
</protein>
<dbReference type="InterPro" id="IPR001173">
    <property type="entry name" value="Glyco_trans_2-like"/>
</dbReference>
<dbReference type="GO" id="GO:0016758">
    <property type="term" value="F:hexosyltransferase activity"/>
    <property type="evidence" value="ECO:0007669"/>
    <property type="project" value="UniProtKB-ARBA"/>
</dbReference>